<evidence type="ECO:0008006" key="3">
    <source>
        <dbReference type="Google" id="ProtNLM"/>
    </source>
</evidence>
<organism evidence="1 2">
    <name type="scientific">Pseudoxanthobacter soli DSM 19599</name>
    <dbReference type="NCBI Taxonomy" id="1123029"/>
    <lineage>
        <taxon>Bacteria</taxon>
        <taxon>Pseudomonadati</taxon>
        <taxon>Pseudomonadota</taxon>
        <taxon>Alphaproteobacteria</taxon>
        <taxon>Hyphomicrobiales</taxon>
        <taxon>Segnochrobactraceae</taxon>
        <taxon>Pseudoxanthobacter</taxon>
    </lineage>
</organism>
<keyword evidence="2" id="KW-1185">Reference proteome</keyword>
<dbReference type="AlphaFoldDB" id="A0A1M7ZN12"/>
<proteinExistence type="predicted"/>
<evidence type="ECO:0000313" key="2">
    <source>
        <dbReference type="Proteomes" id="UP000186406"/>
    </source>
</evidence>
<evidence type="ECO:0000313" key="1">
    <source>
        <dbReference type="EMBL" id="SHO66261.1"/>
    </source>
</evidence>
<dbReference type="CDD" id="cd10928">
    <property type="entry name" value="CE4_u4"/>
    <property type="match status" value="1"/>
</dbReference>
<dbReference type="GO" id="GO:0005975">
    <property type="term" value="P:carbohydrate metabolic process"/>
    <property type="evidence" value="ECO:0007669"/>
    <property type="project" value="InterPro"/>
</dbReference>
<protein>
    <recommendedName>
        <fullName evidence="3">Polysaccharide deacetylase</fullName>
    </recommendedName>
</protein>
<name>A0A1M7ZN12_9HYPH</name>
<dbReference type="Proteomes" id="UP000186406">
    <property type="component" value="Unassembled WGS sequence"/>
</dbReference>
<accession>A0A1M7ZN12</accession>
<dbReference type="InterPro" id="IPR011330">
    <property type="entry name" value="Glyco_hydro/deAcase_b/a-brl"/>
</dbReference>
<dbReference type="RefSeq" id="WP_073629873.1">
    <property type="nucleotide sequence ID" value="NZ_FRXO01000005.1"/>
</dbReference>
<dbReference type="InterPro" id="IPR049591">
    <property type="entry name" value="CE4_u4-like"/>
</dbReference>
<gene>
    <name evidence="1" type="ORF">SAMN02745172_02916</name>
</gene>
<reference evidence="1 2" key="1">
    <citation type="submission" date="2016-12" db="EMBL/GenBank/DDBJ databases">
        <authorList>
            <person name="Song W.-J."/>
            <person name="Kurnit D.M."/>
        </authorList>
    </citation>
    <scope>NUCLEOTIDE SEQUENCE [LARGE SCALE GENOMIC DNA]</scope>
    <source>
        <strain evidence="1 2">DSM 19599</strain>
    </source>
</reference>
<dbReference type="STRING" id="1123029.SAMN02745172_02916"/>
<sequence>MTDAPPATPAAFAAGFRALLDDVAAAGRTVSFWWRDDDAVEPTPALERLIGIAERHGVPLALAVIPAGATEALGARVERTRNTYAIQHGWSHTNHQPAGSRAAELGDARPVDAVLAELVAGRARLETLFPQRFLPVLTPPWNRIAPAVAERRGEAVLPGLSAFGALDGAPARVDTHVDPIAWRIDRGYIGDAKALAISGEQITARRDAAAPIGLLTHHLAHDDAVWTFVEAFVSVAASHPAALWPDLPALFAA</sequence>
<dbReference type="SUPFAM" id="SSF88713">
    <property type="entry name" value="Glycoside hydrolase/deacetylase"/>
    <property type="match status" value="1"/>
</dbReference>
<dbReference type="EMBL" id="FRXO01000005">
    <property type="protein sequence ID" value="SHO66261.1"/>
    <property type="molecule type" value="Genomic_DNA"/>
</dbReference>